<dbReference type="PROSITE" id="PS00028">
    <property type="entry name" value="ZINC_FINGER_C2H2_1"/>
    <property type="match status" value="3"/>
</dbReference>
<keyword evidence="6" id="KW-0539">Nucleus</keyword>
<dbReference type="GO" id="GO:0005634">
    <property type="term" value="C:nucleus"/>
    <property type="evidence" value="ECO:0007669"/>
    <property type="project" value="UniProtKB-SubCell"/>
</dbReference>
<keyword evidence="5 8" id="KW-0862">Zinc</keyword>
<keyword evidence="2 8" id="KW-0479">Metal-binding</keyword>
<feature type="domain" description="C2H2-type" evidence="10">
    <location>
        <begin position="357"/>
        <end position="384"/>
    </location>
</feature>
<evidence type="ECO:0000256" key="9">
    <source>
        <dbReference type="SAM" id="MobiDB-lite"/>
    </source>
</evidence>
<dbReference type="Proteomes" id="UP000192223">
    <property type="component" value="Unplaced"/>
</dbReference>
<evidence type="ECO:0000256" key="5">
    <source>
        <dbReference type="ARBA" id="ARBA00022833"/>
    </source>
</evidence>
<dbReference type="RefSeq" id="XP_018326645.1">
    <property type="nucleotide sequence ID" value="XM_018471143.2"/>
</dbReference>
<dbReference type="GeneID" id="108737949"/>
<dbReference type="SUPFAM" id="SSF57716">
    <property type="entry name" value="Glucocorticoid receptor-like (DNA-binding domain)"/>
    <property type="match status" value="1"/>
</dbReference>
<sequence>MISQNSCIICQKADENLTDVFLKKEDITNLKQQLSFCVPEINWNCSEVPPYVCELCVAKLNVAVDFRQKCLEKYESLTETITPEIDELKTKLKELEKERLKTDLKCSDSPCKLIKRFSRFNIGNARGCYSCNDCRKNGSLSVDKILSGRVVRKRSKRAEVLLPLVQDKSVNVSEDDLLSSIASDTNEKLDFEQKLIQYYKDTADGTSSIDSFDKSTTVSRCGYNYINPFVKDHSKSATEQILQDLCTIAFPLTSMRHIFNLNRNYQIKSKRSASVESSRKASLDSLSESNSWKYCTYKNYTPSTYSFKSQRSQRSYLNERTLKCNICGKEYKFEKKYAKHMLDKHGIQNEDLSINSYSCPNCNLKFYTQTQLDRHAKIHSQGATYKCDYCERCFVRQVNLHKHMRSKHDNDLSTFGDKNREKSSAPSDTPKSESQKV</sequence>
<dbReference type="STRING" id="224129.A0A1W4X2U4"/>
<feature type="binding site" evidence="8">
    <location>
        <position position="7"/>
    </location>
    <ligand>
        <name>Zn(2+)</name>
        <dbReference type="ChEBI" id="CHEBI:29105"/>
    </ligand>
</feature>
<keyword evidence="3" id="KW-0677">Repeat</keyword>
<dbReference type="PROSITE" id="PS51915">
    <property type="entry name" value="ZAD"/>
    <property type="match status" value="1"/>
</dbReference>
<dbReference type="Pfam" id="PF07776">
    <property type="entry name" value="zf-AD"/>
    <property type="match status" value="1"/>
</dbReference>
<dbReference type="PROSITE" id="PS50157">
    <property type="entry name" value="ZINC_FINGER_C2H2_2"/>
    <property type="match status" value="2"/>
</dbReference>
<dbReference type="InterPro" id="IPR013087">
    <property type="entry name" value="Znf_C2H2_type"/>
</dbReference>
<feature type="binding site" evidence="8">
    <location>
        <position position="53"/>
    </location>
    <ligand>
        <name>Zn(2+)</name>
        <dbReference type="ChEBI" id="CHEBI:29105"/>
    </ligand>
</feature>
<dbReference type="PANTHER" id="PTHR24406">
    <property type="entry name" value="TRANSCRIPTIONAL REPRESSOR CTCFL-RELATED"/>
    <property type="match status" value="1"/>
</dbReference>
<evidence type="ECO:0000256" key="3">
    <source>
        <dbReference type="ARBA" id="ARBA00022737"/>
    </source>
</evidence>
<protein>
    <submittedName>
        <fullName evidence="13">Zinc finger protein 521-like</fullName>
    </submittedName>
</protein>
<feature type="compositionally biased region" description="Basic and acidic residues" evidence="9">
    <location>
        <begin position="407"/>
        <end position="423"/>
    </location>
</feature>
<dbReference type="Gene3D" id="3.30.160.60">
    <property type="entry name" value="Classic Zinc Finger"/>
    <property type="match status" value="2"/>
</dbReference>
<evidence type="ECO:0000256" key="2">
    <source>
        <dbReference type="ARBA" id="ARBA00022723"/>
    </source>
</evidence>
<evidence type="ECO:0000313" key="13">
    <source>
        <dbReference type="RefSeq" id="XP_018326645.1"/>
    </source>
</evidence>
<keyword evidence="12" id="KW-1185">Reference proteome</keyword>
<evidence type="ECO:0000256" key="7">
    <source>
        <dbReference type="PROSITE-ProRule" id="PRU00042"/>
    </source>
</evidence>
<evidence type="ECO:0000313" key="12">
    <source>
        <dbReference type="Proteomes" id="UP000192223"/>
    </source>
</evidence>
<gene>
    <name evidence="13" type="primary">LOC108737949</name>
</gene>
<proteinExistence type="predicted"/>
<dbReference type="InterPro" id="IPR050888">
    <property type="entry name" value="ZnF_C2H2-type_TF"/>
</dbReference>
<feature type="region of interest" description="Disordered" evidence="9">
    <location>
        <begin position="405"/>
        <end position="437"/>
    </location>
</feature>
<reference evidence="13" key="1">
    <citation type="submission" date="2025-08" db="UniProtKB">
        <authorList>
            <consortium name="RefSeq"/>
        </authorList>
    </citation>
    <scope>IDENTIFICATION</scope>
    <source>
        <tissue evidence="13">Entire body</tissue>
    </source>
</reference>
<name>A0A1W4X2U4_AGRPL</name>
<feature type="domain" description="ZAD" evidence="11">
    <location>
        <begin position="5"/>
        <end position="80"/>
    </location>
</feature>
<evidence type="ECO:0000259" key="11">
    <source>
        <dbReference type="PROSITE" id="PS51915"/>
    </source>
</evidence>
<comment type="subcellular location">
    <subcellularLocation>
        <location evidence="1">Nucleus</location>
    </subcellularLocation>
</comment>
<dbReference type="SMART" id="SM00868">
    <property type="entry name" value="zf-AD"/>
    <property type="match status" value="1"/>
</dbReference>
<dbReference type="InterPro" id="IPR036236">
    <property type="entry name" value="Znf_C2H2_sf"/>
</dbReference>
<evidence type="ECO:0000256" key="4">
    <source>
        <dbReference type="ARBA" id="ARBA00022771"/>
    </source>
</evidence>
<organism evidence="12 13">
    <name type="scientific">Agrilus planipennis</name>
    <name type="common">Emerald ash borer</name>
    <name type="synonym">Agrilus marcopoli</name>
    <dbReference type="NCBI Taxonomy" id="224129"/>
    <lineage>
        <taxon>Eukaryota</taxon>
        <taxon>Metazoa</taxon>
        <taxon>Ecdysozoa</taxon>
        <taxon>Arthropoda</taxon>
        <taxon>Hexapoda</taxon>
        <taxon>Insecta</taxon>
        <taxon>Pterygota</taxon>
        <taxon>Neoptera</taxon>
        <taxon>Endopterygota</taxon>
        <taxon>Coleoptera</taxon>
        <taxon>Polyphaga</taxon>
        <taxon>Elateriformia</taxon>
        <taxon>Buprestoidea</taxon>
        <taxon>Buprestidae</taxon>
        <taxon>Agrilinae</taxon>
        <taxon>Agrilus</taxon>
    </lineage>
</organism>
<dbReference type="SMART" id="SM00355">
    <property type="entry name" value="ZnF_C2H2"/>
    <property type="match status" value="3"/>
</dbReference>
<evidence type="ECO:0000256" key="1">
    <source>
        <dbReference type="ARBA" id="ARBA00004123"/>
    </source>
</evidence>
<dbReference type="InParanoid" id="A0A1W4X2U4"/>
<dbReference type="InterPro" id="IPR012934">
    <property type="entry name" value="Znf_AD"/>
</dbReference>
<dbReference type="FunCoup" id="A0A1W4X2U4">
    <property type="interactions" value="939"/>
</dbReference>
<dbReference type="AlphaFoldDB" id="A0A1W4X2U4"/>
<evidence type="ECO:0000256" key="8">
    <source>
        <dbReference type="PROSITE-ProRule" id="PRU01263"/>
    </source>
</evidence>
<dbReference type="GO" id="GO:0008270">
    <property type="term" value="F:zinc ion binding"/>
    <property type="evidence" value="ECO:0007669"/>
    <property type="project" value="UniProtKB-UniRule"/>
</dbReference>
<feature type="domain" description="C2H2-type" evidence="10">
    <location>
        <begin position="385"/>
        <end position="413"/>
    </location>
</feature>
<dbReference type="SUPFAM" id="SSF57667">
    <property type="entry name" value="beta-beta-alpha zinc fingers"/>
    <property type="match status" value="1"/>
</dbReference>
<dbReference type="OrthoDB" id="28208at2759"/>
<dbReference type="KEGG" id="apln:108737949"/>
<feature type="binding site" evidence="8">
    <location>
        <position position="56"/>
    </location>
    <ligand>
        <name>Zn(2+)</name>
        <dbReference type="ChEBI" id="CHEBI:29105"/>
    </ligand>
</feature>
<evidence type="ECO:0000256" key="6">
    <source>
        <dbReference type="ARBA" id="ARBA00023242"/>
    </source>
</evidence>
<evidence type="ECO:0000259" key="10">
    <source>
        <dbReference type="PROSITE" id="PS50157"/>
    </source>
</evidence>
<feature type="binding site" evidence="8">
    <location>
        <position position="10"/>
    </location>
    <ligand>
        <name>Zn(2+)</name>
        <dbReference type="ChEBI" id="CHEBI:29105"/>
    </ligand>
</feature>
<accession>A0A1W4X2U4</accession>
<dbReference type="Pfam" id="PF00096">
    <property type="entry name" value="zf-C2H2"/>
    <property type="match status" value="3"/>
</dbReference>
<keyword evidence="4 7" id="KW-0863">Zinc-finger</keyword>